<dbReference type="GO" id="GO:0006308">
    <property type="term" value="P:DNA catabolic process"/>
    <property type="evidence" value="ECO:0007669"/>
    <property type="project" value="InterPro"/>
</dbReference>
<evidence type="ECO:0000256" key="2">
    <source>
        <dbReference type="ARBA" id="ARBA00022722"/>
    </source>
</evidence>
<keyword evidence="10" id="KW-1185">Reference proteome</keyword>
<keyword evidence="2" id="KW-0540">Nuclease</keyword>
<dbReference type="GO" id="GO:0016788">
    <property type="term" value="F:hydrolase activity, acting on ester bonds"/>
    <property type="evidence" value="ECO:0007669"/>
    <property type="project" value="InterPro"/>
</dbReference>
<evidence type="ECO:0000256" key="4">
    <source>
        <dbReference type="ARBA" id="ARBA00022759"/>
    </source>
</evidence>
<reference evidence="9 10" key="2">
    <citation type="journal article" date="2014" name="J. Gen. Appl. Microbiol.">
        <title>The early diverging ascomycetous budding yeast Saitoella complicata has three histone deacetylases belonging to the Clr6, Hos2, and Rpd3 lineages.</title>
        <authorList>
            <person name="Nishida H."/>
            <person name="Matsumoto T."/>
            <person name="Kondo S."/>
            <person name="Hamamoto M."/>
            <person name="Yoshikawa H."/>
        </authorList>
    </citation>
    <scope>NUCLEOTIDE SEQUENCE [LARGE SCALE GENOMIC DNA]</scope>
    <source>
        <strain evidence="9 10">NRRL Y-17804</strain>
    </source>
</reference>
<protein>
    <submittedName>
        <fullName evidence="9">Uncharacterized protein</fullName>
    </submittedName>
</protein>
<evidence type="ECO:0000256" key="6">
    <source>
        <dbReference type="ARBA" id="ARBA00023157"/>
    </source>
</evidence>
<dbReference type="Pfam" id="PF02265">
    <property type="entry name" value="S1-P1_nuclease"/>
    <property type="match status" value="1"/>
</dbReference>
<evidence type="ECO:0000256" key="1">
    <source>
        <dbReference type="ARBA" id="ARBA00009547"/>
    </source>
</evidence>
<sequence>MNLLSLLLFVGIATAYGPTGHHLTASLASHFLTPTTQAYLLALARHAHTPGYPPDTVQSFLVRVAPWADYIKRTRGWAWSGRLHYVNVGTGVEGGDWPPQRCEFAYELPKNPGDGEDLIGGIYNMTTHLSEGAELWRLDNATGAGLDDVPLRFLVHFLGDLHNPLHLTGRARGGNDVWVKFEGHRMRLHGVWDGGVLNKRIRELEWARAEEEDVGGVVEVDEGRGYVWERYERYLLHLIGTKFKDEIDEWLECPSPELERGATGSPIGPQRVLGMGDAGDKGVTACPEYWAKAISKLNCDVVWNHPSLNTTLSPFSSEADPPKVGLDDDDLSDGEYWDRIDTEMIPERLIIMGGVRLAAVLNAAVQGGVGERAVGGL</sequence>
<comment type="caution">
    <text evidence="9">The sequence shown here is derived from an EMBL/GenBank/DDBJ whole genome shotgun (WGS) entry which is preliminary data.</text>
</comment>
<comment type="similarity">
    <text evidence="1">Belongs to the nuclease type I family.</text>
</comment>
<feature type="chain" id="PRO_5012068165" evidence="8">
    <location>
        <begin position="16"/>
        <end position="377"/>
    </location>
</feature>
<dbReference type="Proteomes" id="UP000033140">
    <property type="component" value="Unassembled WGS sequence"/>
</dbReference>
<dbReference type="AlphaFoldDB" id="A0A0E9NQZ5"/>
<dbReference type="InterPro" id="IPR008947">
    <property type="entry name" value="PLipase_C/P1_nuclease_dom_sf"/>
</dbReference>
<gene>
    <name evidence="9" type="ORF">G7K_5936-t1</name>
</gene>
<dbReference type="PANTHER" id="PTHR33146">
    <property type="entry name" value="ENDONUCLEASE 4"/>
    <property type="match status" value="1"/>
</dbReference>
<keyword evidence="7" id="KW-0325">Glycoprotein</keyword>
<proteinExistence type="inferred from homology"/>
<keyword evidence="4" id="KW-0255">Endonuclease</keyword>
<reference evidence="9 10" key="3">
    <citation type="journal article" date="2015" name="Genome Announc.">
        <title>Draft Genome Sequence of the Archiascomycetous Yeast Saitoella complicata.</title>
        <authorList>
            <person name="Yamauchi K."/>
            <person name="Kondo S."/>
            <person name="Hamamoto M."/>
            <person name="Takahashi Y."/>
            <person name="Ogura Y."/>
            <person name="Hayashi T."/>
            <person name="Nishida H."/>
        </authorList>
    </citation>
    <scope>NUCLEOTIDE SEQUENCE [LARGE SCALE GENOMIC DNA]</scope>
    <source>
        <strain evidence="9 10">NRRL Y-17804</strain>
    </source>
</reference>
<dbReference type="RefSeq" id="XP_019020781.1">
    <property type="nucleotide sequence ID" value="XM_019168179.1"/>
</dbReference>
<dbReference type="SUPFAM" id="SSF48537">
    <property type="entry name" value="Phospholipase C/P1 nuclease"/>
    <property type="match status" value="1"/>
</dbReference>
<feature type="signal peptide" evidence="8">
    <location>
        <begin position="1"/>
        <end position="15"/>
    </location>
</feature>
<keyword evidence="6" id="KW-1015">Disulfide bond</keyword>
<evidence type="ECO:0000256" key="7">
    <source>
        <dbReference type="ARBA" id="ARBA00023180"/>
    </source>
</evidence>
<accession>A0A0E9NQZ5</accession>
<keyword evidence="8" id="KW-0732">Signal</keyword>
<dbReference type="InterPro" id="IPR003154">
    <property type="entry name" value="S1/P1nuclease"/>
</dbReference>
<keyword evidence="5" id="KW-0378">Hydrolase</keyword>
<dbReference type="GO" id="GO:0004519">
    <property type="term" value="F:endonuclease activity"/>
    <property type="evidence" value="ECO:0007669"/>
    <property type="project" value="UniProtKB-KW"/>
</dbReference>
<evidence type="ECO:0000313" key="10">
    <source>
        <dbReference type="Proteomes" id="UP000033140"/>
    </source>
</evidence>
<keyword evidence="3" id="KW-0479">Metal-binding</keyword>
<dbReference type="GO" id="GO:0046872">
    <property type="term" value="F:metal ion binding"/>
    <property type="evidence" value="ECO:0007669"/>
    <property type="project" value="UniProtKB-KW"/>
</dbReference>
<name>A0A0E9NQZ5_SAICN</name>
<evidence type="ECO:0000256" key="8">
    <source>
        <dbReference type="SAM" id="SignalP"/>
    </source>
</evidence>
<dbReference type="Gene3D" id="1.10.575.10">
    <property type="entry name" value="P1 Nuclease"/>
    <property type="match status" value="1"/>
</dbReference>
<evidence type="ECO:0000256" key="3">
    <source>
        <dbReference type="ARBA" id="ARBA00022723"/>
    </source>
</evidence>
<evidence type="ECO:0000313" key="9">
    <source>
        <dbReference type="EMBL" id="GAO51845.1"/>
    </source>
</evidence>
<dbReference type="GO" id="GO:0003676">
    <property type="term" value="F:nucleic acid binding"/>
    <property type="evidence" value="ECO:0007669"/>
    <property type="project" value="InterPro"/>
</dbReference>
<organism evidence="9 10">
    <name type="scientific">Saitoella complicata (strain BCRC 22490 / CBS 7301 / JCM 7358 / NBRC 10748 / NRRL Y-17804)</name>
    <dbReference type="NCBI Taxonomy" id="698492"/>
    <lineage>
        <taxon>Eukaryota</taxon>
        <taxon>Fungi</taxon>
        <taxon>Dikarya</taxon>
        <taxon>Ascomycota</taxon>
        <taxon>Taphrinomycotina</taxon>
        <taxon>Taphrinomycotina incertae sedis</taxon>
        <taxon>Saitoella</taxon>
    </lineage>
</organism>
<dbReference type="CDD" id="cd11010">
    <property type="entry name" value="S1-P1_nuclease"/>
    <property type="match status" value="1"/>
</dbReference>
<dbReference type="PANTHER" id="PTHR33146:SF26">
    <property type="entry name" value="ENDONUCLEASE 4"/>
    <property type="match status" value="1"/>
</dbReference>
<dbReference type="STRING" id="698492.A0A0E9NQZ5"/>
<dbReference type="OrthoDB" id="441446at2759"/>
<dbReference type="OMA" id="HQIVATI"/>
<dbReference type="EMBL" id="BACD03000054">
    <property type="protein sequence ID" value="GAO51845.1"/>
    <property type="molecule type" value="Genomic_DNA"/>
</dbReference>
<reference evidence="9 10" key="1">
    <citation type="journal article" date="2011" name="J. Gen. Appl. Microbiol.">
        <title>Draft genome sequencing of the enigmatic yeast Saitoella complicata.</title>
        <authorList>
            <person name="Nishida H."/>
            <person name="Hamamoto M."/>
            <person name="Sugiyama J."/>
        </authorList>
    </citation>
    <scope>NUCLEOTIDE SEQUENCE [LARGE SCALE GENOMIC DNA]</scope>
    <source>
        <strain evidence="9 10">NRRL Y-17804</strain>
    </source>
</reference>
<evidence type="ECO:0000256" key="5">
    <source>
        <dbReference type="ARBA" id="ARBA00022801"/>
    </source>
</evidence>